<sequence length="84" mass="10136">MSDNKCNTMKNLLEVSFALDDLRLFLDTHPYEKEAISCYQIYKDQRNKVLEDYEQNFGPILSYNVNDENQWIWIETPWPWEGEV</sequence>
<keyword evidence="3" id="KW-1185">Reference proteome</keyword>
<dbReference type="Proteomes" id="UP000515561">
    <property type="component" value="Chromosome"/>
</dbReference>
<organism evidence="2 3">
    <name type="scientific">Anaerocolumna cellulosilytica</name>
    <dbReference type="NCBI Taxonomy" id="433286"/>
    <lineage>
        <taxon>Bacteria</taxon>
        <taxon>Bacillati</taxon>
        <taxon>Bacillota</taxon>
        <taxon>Clostridia</taxon>
        <taxon>Lachnospirales</taxon>
        <taxon>Lachnospiraceae</taxon>
        <taxon>Anaerocolumna</taxon>
    </lineage>
</organism>
<dbReference type="PIRSF" id="PIRSF010606">
    <property type="entry name" value="Spore_coat_CotJB"/>
    <property type="match status" value="1"/>
</dbReference>
<dbReference type="Pfam" id="PF12652">
    <property type="entry name" value="CotJB"/>
    <property type="match status" value="1"/>
</dbReference>
<keyword evidence="2" id="KW-0946">Virion</keyword>
<evidence type="ECO:0000313" key="2">
    <source>
        <dbReference type="EMBL" id="BCJ96894.1"/>
    </source>
</evidence>
<dbReference type="KEGG" id="acel:acsn021_44630"/>
<proteinExistence type="predicted"/>
<evidence type="ECO:0000313" key="3">
    <source>
        <dbReference type="Proteomes" id="UP000515561"/>
    </source>
</evidence>
<feature type="domain" description="Protein CotJB" evidence="1">
    <location>
        <begin position="8"/>
        <end position="81"/>
    </location>
</feature>
<dbReference type="EMBL" id="AP023367">
    <property type="protein sequence ID" value="BCJ96894.1"/>
    <property type="molecule type" value="Genomic_DNA"/>
</dbReference>
<reference evidence="2 3" key="1">
    <citation type="journal article" date="2016" name="Int. J. Syst. Evol. Microbiol.">
        <title>Descriptions of Anaerotaenia torta gen. nov., sp. nov. and Anaerocolumna cellulosilytica gen. nov., sp. nov. isolated from a methanogenic reactor of cattle waste.</title>
        <authorList>
            <person name="Uek A."/>
            <person name="Ohtaki Y."/>
            <person name="Kaku N."/>
            <person name="Ueki K."/>
        </authorList>
    </citation>
    <scope>NUCLEOTIDE SEQUENCE [LARGE SCALE GENOMIC DNA]</scope>
    <source>
        <strain evidence="2 3">SN021</strain>
    </source>
</reference>
<protein>
    <submittedName>
        <fullName evidence="2">Spore coat protein CotJB</fullName>
    </submittedName>
</protein>
<dbReference type="InterPro" id="IPR024207">
    <property type="entry name" value="CotJB_dom"/>
</dbReference>
<evidence type="ECO:0000259" key="1">
    <source>
        <dbReference type="Pfam" id="PF12652"/>
    </source>
</evidence>
<keyword evidence="2" id="KW-0167">Capsid protein</keyword>
<accession>A0A6S6R1V3</accession>
<dbReference type="RefSeq" id="WP_184092789.1">
    <property type="nucleotide sequence ID" value="NZ_AP023367.1"/>
</dbReference>
<dbReference type="AlphaFoldDB" id="A0A6S6R1V3"/>
<name>A0A6S6R1V3_9FIRM</name>
<gene>
    <name evidence="2" type="ORF">acsn021_44630</name>
</gene>
<dbReference type="InterPro" id="IPR016571">
    <property type="entry name" value="Spore_coat_assembly_CotJB"/>
</dbReference>